<dbReference type="AlphaFoldDB" id="A0A0F4Q0T8"/>
<evidence type="ECO:0008006" key="4">
    <source>
        <dbReference type="Google" id="ProtNLM"/>
    </source>
</evidence>
<dbReference type="SUPFAM" id="SSF56935">
    <property type="entry name" value="Porins"/>
    <property type="match status" value="1"/>
</dbReference>
<evidence type="ECO:0000256" key="1">
    <source>
        <dbReference type="SAM" id="SignalP"/>
    </source>
</evidence>
<gene>
    <name evidence="2" type="ORF">TW72_05515</name>
</gene>
<reference evidence="2 3" key="1">
    <citation type="journal article" date="2015" name="BMC Genomics">
        <title>Genome mining reveals unlocked bioactive potential of marine Gram-negative bacteria.</title>
        <authorList>
            <person name="Machado H."/>
            <person name="Sonnenschein E.C."/>
            <person name="Melchiorsen J."/>
            <person name="Gram L."/>
        </authorList>
    </citation>
    <scope>NUCLEOTIDE SEQUENCE [LARGE SCALE GENOMIC DNA]</scope>
    <source>
        <strain evidence="2 3">S3137</strain>
    </source>
</reference>
<feature type="chain" id="PRO_5002474603" description="Porin" evidence="1">
    <location>
        <begin position="20"/>
        <end position="263"/>
    </location>
</feature>
<dbReference type="OrthoDB" id="5758646at2"/>
<dbReference type="EMBL" id="JXXZ01000004">
    <property type="protein sequence ID" value="KJZ01283.1"/>
    <property type="molecule type" value="Genomic_DNA"/>
</dbReference>
<name>A0A0F4Q0T8_9GAMM</name>
<dbReference type="RefSeq" id="WP_045978064.1">
    <property type="nucleotide sequence ID" value="NZ_CP023396.1"/>
</dbReference>
<dbReference type="Pfam" id="PF16956">
    <property type="entry name" value="Porin_7"/>
    <property type="match status" value="1"/>
</dbReference>
<protein>
    <recommendedName>
        <fullName evidence="4">Porin</fullName>
    </recommendedName>
</protein>
<dbReference type="Proteomes" id="UP000033664">
    <property type="component" value="Unassembled WGS sequence"/>
</dbReference>
<dbReference type="PATRIC" id="fig|151081.8.peg.13"/>
<comment type="caution">
    <text evidence="2">The sequence shown here is derived from an EMBL/GenBank/DDBJ whole genome shotgun (WGS) entry which is preliminary data.</text>
</comment>
<feature type="signal peptide" evidence="1">
    <location>
        <begin position="1"/>
        <end position="19"/>
    </location>
</feature>
<dbReference type="InterPro" id="IPR023614">
    <property type="entry name" value="Porin_dom_sf"/>
</dbReference>
<evidence type="ECO:0000313" key="3">
    <source>
        <dbReference type="Proteomes" id="UP000033664"/>
    </source>
</evidence>
<proteinExistence type="predicted"/>
<dbReference type="InterPro" id="IPR031593">
    <property type="entry name" value="Porin_7"/>
</dbReference>
<keyword evidence="3" id="KW-1185">Reference proteome</keyword>
<organism evidence="2 3">
    <name type="scientific">Pseudoalteromonas ruthenica</name>
    <dbReference type="NCBI Taxonomy" id="151081"/>
    <lineage>
        <taxon>Bacteria</taxon>
        <taxon>Pseudomonadati</taxon>
        <taxon>Pseudomonadota</taxon>
        <taxon>Gammaproteobacteria</taxon>
        <taxon>Alteromonadales</taxon>
        <taxon>Pseudoalteromonadaceae</taxon>
        <taxon>Pseudoalteromonas</taxon>
    </lineage>
</organism>
<keyword evidence="1" id="KW-0732">Signal</keyword>
<sequence length="263" mass="30182">MKKLSVAIASVLFSGAAFAQSYQSISNLEYLNVESEDNVAVDSIYYFAPKQVLGPLDQFEYINKESNIFGRISDNDYATGYNVGGEYFADQFLVGASYSVVDPDDFDSADQYTLSLGYLVSDNFLLKAERVDPEHGDETYFFSGRYDHALNSTDYVGFEVRIDDEFDHRELNGKYFKDLKQGNYLTVEAQYINRDDADNYWQLGSNYYFNKMTSVFVNFDDEDFYNFGAKYFIDTNFAVSAGYGSNWDESSYDQWFLKATAQF</sequence>
<dbReference type="GeneID" id="58227947"/>
<evidence type="ECO:0000313" key="2">
    <source>
        <dbReference type="EMBL" id="KJZ01283.1"/>
    </source>
</evidence>
<accession>A0A0F4Q0T8</accession>
<dbReference type="Gene3D" id="2.40.160.10">
    <property type="entry name" value="Porin"/>
    <property type="match status" value="1"/>
</dbReference>
<dbReference type="eggNOG" id="ENOG5030SV4">
    <property type="taxonomic scope" value="Bacteria"/>
</dbReference>